<keyword evidence="1" id="KW-0808">Transferase</keyword>
<feature type="region of interest" description="Disordered" evidence="2">
    <location>
        <begin position="36"/>
        <end position="57"/>
    </location>
</feature>
<evidence type="ECO:0000313" key="5">
    <source>
        <dbReference type="EMBL" id="KAK1794555.1"/>
    </source>
</evidence>
<evidence type="ECO:0000259" key="4">
    <source>
        <dbReference type="PROSITE" id="PS50926"/>
    </source>
</evidence>
<organism evidence="5 6">
    <name type="scientific">Electrophorus voltai</name>
    <dbReference type="NCBI Taxonomy" id="2609070"/>
    <lineage>
        <taxon>Eukaryota</taxon>
        <taxon>Metazoa</taxon>
        <taxon>Chordata</taxon>
        <taxon>Craniata</taxon>
        <taxon>Vertebrata</taxon>
        <taxon>Euteleostomi</taxon>
        <taxon>Actinopterygii</taxon>
        <taxon>Neopterygii</taxon>
        <taxon>Teleostei</taxon>
        <taxon>Ostariophysi</taxon>
        <taxon>Gymnotiformes</taxon>
        <taxon>Gymnotoidei</taxon>
        <taxon>Gymnotidae</taxon>
        <taxon>Electrophorus</taxon>
    </lineage>
</organism>
<accession>A0AAD8ZB45</accession>
<dbReference type="EMBL" id="JAROKS010000016">
    <property type="protein sequence ID" value="KAK1794555.1"/>
    <property type="molecule type" value="Genomic_DNA"/>
</dbReference>
<comment type="caution">
    <text evidence="5">The sequence shown here is derived from an EMBL/GenBank/DDBJ whole genome shotgun (WGS) entry which is preliminary data.</text>
</comment>
<dbReference type="Proteomes" id="UP001239994">
    <property type="component" value="Unassembled WGS sequence"/>
</dbReference>
<dbReference type="InterPro" id="IPR002792">
    <property type="entry name" value="TRAM_dom"/>
</dbReference>
<feature type="region of interest" description="Disordered" evidence="2">
    <location>
        <begin position="191"/>
        <end position="217"/>
    </location>
</feature>
<dbReference type="GO" id="GO:0035598">
    <property type="term" value="F:tRNA (N(6)-L-threonylcarbamoyladenosine(37)-C(2))-methylthiotransferase activity"/>
    <property type="evidence" value="ECO:0007669"/>
    <property type="project" value="TreeGrafter"/>
</dbReference>
<dbReference type="PROSITE" id="PS50926">
    <property type="entry name" value="TRAM"/>
    <property type="match status" value="1"/>
</dbReference>
<name>A0AAD8ZB45_9TELE</name>
<dbReference type="PANTHER" id="PTHR11918">
    <property type="entry name" value="RADICAL SAM PROTEINS"/>
    <property type="match status" value="1"/>
</dbReference>
<reference evidence="5" key="1">
    <citation type="submission" date="2023-03" db="EMBL/GenBank/DDBJ databases">
        <title>Electrophorus voltai genome.</title>
        <authorList>
            <person name="Bian C."/>
        </authorList>
    </citation>
    <scope>NUCLEOTIDE SEQUENCE</scope>
    <source>
        <strain evidence="5">CB-2022</strain>
        <tissue evidence="5">Muscle</tissue>
    </source>
</reference>
<protein>
    <recommendedName>
        <fullName evidence="4">TRAM domain-containing protein</fullName>
    </recommendedName>
</protein>
<evidence type="ECO:0000256" key="1">
    <source>
        <dbReference type="ARBA" id="ARBA00022679"/>
    </source>
</evidence>
<sequence length="610" mass="67004">MCADRYGPSLWMFPSLQALARASSARALRAVSFCPRDQTGGRRNRGENTPSDETEPRAAPALIRVMFPVSTEGFTLPDTLPSSWVQEERRDALWTLLDAGYFQGVSVMAGLGRDPGKKTGQFWGEVVGSVTSSPHAVTDRIFPRDKSSTPFHNTFVTQNLRAACSQHLPVCSEREPPAPLCPRALPMRGTTEELGSEEPDRRQAGARCPAGHKRSWKHSRVGERQRVLVTEDSFDSQYYVAHNKYYEQVLVPKQPEFKGQMITVDIYDSGKHFMRGRMVKDTAVISPSISRPLQKGEVSGLAQVRPAVPRLEAEACARGAVKGRGQGRGHDMGFASRCVPSGAEKVAFAREDPGEGVWFAHEQPSLQQEEGGTHLSRLICHPTVNLEKNWSVGEFRNPFQHSSEPNRSKRALSHYPDPSRPCVPLSQPFQALSRYPNPSRPCPVIPTLPGPVPLSQPFQALCPTILTLPGPVLLSQPFQALSHYPNPSRPCPTILTLPGPVPLSRPFQALSRYPDPSRPCPVIPTLPGPVPLSQPFQAPCPTIPSLPGDWTNCGVFWDPELKGSCQSGVLAPSTLIGRWWRRADEGLKVLSAGLALLAVALLFVFESLQR</sequence>
<dbReference type="AlphaFoldDB" id="A0AAD8ZB45"/>
<keyword evidence="3" id="KW-0472">Membrane</keyword>
<dbReference type="PANTHER" id="PTHR11918:SF45">
    <property type="entry name" value="THREONYLCARBAMOYLADENOSINE TRNA METHYLTHIOTRANSFERASE"/>
    <property type="match status" value="1"/>
</dbReference>
<dbReference type="GO" id="GO:0005783">
    <property type="term" value="C:endoplasmic reticulum"/>
    <property type="evidence" value="ECO:0007669"/>
    <property type="project" value="TreeGrafter"/>
</dbReference>
<feature type="region of interest" description="Disordered" evidence="2">
    <location>
        <begin position="397"/>
        <end position="417"/>
    </location>
</feature>
<keyword evidence="3" id="KW-1133">Transmembrane helix</keyword>
<keyword evidence="3" id="KW-0812">Transmembrane</keyword>
<keyword evidence="6" id="KW-1185">Reference proteome</keyword>
<evidence type="ECO:0000256" key="3">
    <source>
        <dbReference type="SAM" id="Phobius"/>
    </source>
</evidence>
<evidence type="ECO:0000313" key="6">
    <source>
        <dbReference type="Proteomes" id="UP001239994"/>
    </source>
</evidence>
<feature type="transmembrane region" description="Helical" evidence="3">
    <location>
        <begin position="586"/>
        <end position="605"/>
    </location>
</feature>
<proteinExistence type="predicted"/>
<evidence type="ECO:0000256" key="2">
    <source>
        <dbReference type="SAM" id="MobiDB-lite"/>
    </source>
</evidence>
<feature type="domain" description="TRAM" evidence="4">
    <location>
        <begin position="218"/>
        <end position="280"/>
    </location>
</feature>
<gene>
    <name evidence="5" type="ORF">P4O66_001280</name>
</gene>